<accession>A0ABT1ITZ5</accession>
<dbReference type="InterPro" id="IPR050834">
    <property type="entry name" value="Glycosyltransf_2"/>
</dbReference>
<dbReference type="PANTHER" id="PTHR43685">
    <property type="entry name" value="GLYCOSYLTRANSFERASE"/>
    <property type="match status" value="1"/>
</dbReference>
<keyword evidence="2" id="KW-1185">Reference proteome</keyword>
<dbReference type="PANTHER" id="PTHR43685:SF2">
    <property type="entry name" value="GLYCOSYLTRANSFERASE 2-LIKE DOMAIN-CONTAINING PROTEIN"/>
    <property type="match status" value="1"/>
</dbReference>
<protein>
    <submittedName>
        <fullName evidence="1">GT2 family glycosyltransferase</fullName>
    </submittedName>
</protein>
<organism evidence="1 2">
    <name type="scientific">Kitasatospora paracochleata</name>
    <dbReference type="NCBI Taxonomy" id="58354"/>
    <lineage>
        <taxon>Bacteria</taxon>
        <taxon>Bacillati</taxon>
        <taxon>Actinomycetota</taxon>
        <taxon>Actinomycetes</taxon>
        <taxon>Kitasatosporales</taxon>
        <taxon>Streptomycetaceae</taxon>
        <taxon>Kitasatospora</taxon>
    </lineage>
</organism>
<reference evidence="1 2" key="1">
    <citation type="submission" date="2022-06" db="EMBL/GenBank/DDBJ databases">
        <title>Sequencing the genomes of 1000 actinobacteria strains.</title>
        <authorList>
            <person name="Klenk H.-P."/>
        </authorList>
    </citation>
    <scope>NUCLEOTIDE SEQUENCE [LARGE SCALE GENOMIC DNA]</scope>
    <source>
        <strain evidence="1 2">DSM 41656</strain>
    </source>
</reference>
<evidence type="ECO:0000313" key="1">
    <source>
        <dbReference type="EMBL" id="MCP2308612.1"/>
    </source>
</evidence>
<dbReference type="RefSeq" id="WP_253795385.1">
    <property type="nucleotide sequence ID" value="NZ_BAAAUB010000120.1"/>
</dbReference>
<proteinExistence type="predicted"/>
<dbReference type="Pfam" id="PF13641">
    <property type="entry name" value="Glyco_tranf_2_3"/>
    <property type="match status" value="1"/>
</dbReference>
<evidence type="ECO:0000313" key="2">
    <source>
        <dbReference type="Proteomes" id="UP001206483"/>
    </source>
</evidence>
<dbReference type="InterPro" id="IPR029044">
    <property type="entry name" value="Nucleotide-diphossugar_trans"/>
</dbReference>
<dbReference type="EMBL" id="JAMZDX010000002">
    <property type="protein sequence ID" value="MCP2308612.1"/>
    <property type="molecule type" value="Genomic_DNA"/>
</dbReference>
<dbReference type="Gene3D" id="3.90.550.10">
    <property type="entry name" value="Spore Coat Polysaccharide Biosynthesis Protein SpsA, Chain A"/>
    <property type="match status" value="1"/>
</dbReference>
<dbReference type="Proteomes" id="UP001206483">
    <property type="component" value="Unassembled WGS sequence"/>
</dbReference>
<dbReference type="CDD" id="cd00761">
    <property type="entry name" value="Glyco_tranf_GTA_type"/>
    <property type="match status" value="1"/>
</dbReference>
<sequence length="448" mass="48644">MNGYDRRTAAACPRYAARDSFYTPVRVVELDLDEPSELRSPGGLGPVDPDGRVLALVRLHGHPLGLVKATGAAGETATLCRALVDAAYRELHVPARSTATPAARRSRVARARVPAGHPLVSVIVCTRDRADMLPDCLDALTRIRYPNLELIVVDNNDPDVHDTENVVRAGYPDTVRYLREPVRGASRARNRGLAAAHGEICAFTDDDTVADPGWIGAVVEAFQADRRVGCVTGLMLPAELDTEAQAIVETYGGPTRGFAPFSASLRERLDDPLLRFSVGRFGAGANMAFRTDVLRQIGGFDERTGPGTPTRGGEDLLAFLRVLTAGHTVTYHPDGLIWHRHRRTMAALETQVFGFGTGYGACLAAAVSQQPSLLASLLRLLPYGLWRWAAARRRHSTTARCNPSTARQDSLRRLSMLEARGLAYGPFCYALSVWRKRGTAAIELGGRS</sequence>
<gene>
    <name evidence="1" type="ORF">FHR36_001736</name>
</gene>
<dbReference type="SUPFAM" id="SSF53448">
    <property type="entry name" value="Nucleotide-diphospho-sugar transferases"/>
    <property type="match status" value="1"/>
</dbReference>
<comment type="caution">
    <text evidence="1">The sequence shown here is derived from an EMBL/GenBank/DDBJ whole genome shotgun (WGS) entry which is preliminary data.</text>
</comment>
<name>A0ABT1ITZ5_9ACTN</name>